<evidence type="ECO:0000313" key="2">
    <source>
        <dbReference type="Proteomes" id="UP000708208"/>
    </source>
</evidence>
<accession>A0A8J2JS56</accession>
<dbReference type="EMBL" id="CAJVCH010019526">
    <property type="protein sequence ID" value="CAG7687328.1"/>
    <property type="molecule type" value="Genomic_DNA"/>
</dbReference>
<gene>
    <name evidence="1" type="ORF">AFUS01_LOCUS3261</name>
</gene>
<dbReference type="AlphaFoldDB" id="A0A8J2JS56"/>
<keyword evidence="2" id="KW-1185">Reference proteome</keyword>
<sequence length="62" mass="7318">MSITQEQIAKHFPGNKKIRIRKYKDQNTASIHFNSQKDTLSSFEKSTLAHREFLQLDWTLPN</sequence>
<name>A0A8J2JS56_9HEXA</name>
<reference evidence="1" key="1">
    <citation type="submission" date="2021-06" db="EMBL/GenBank/DDBJ databases">
        <authorList>
            <person name="Hodson N. C."/>
            <person name="Mongue J. A."/>
            <person name="Jaron S. K."/>
        </authorList>
    </citation>
    <scope>NUCLEOTIDE SEQUENCE</scope>
</reference>
<protein>
    <submittedName>
        <fullName evidence="1">Uncharacterized protein</fullName>
    </submittedName>
</protein>
<evidence type="ECO:0000313" key="1">
    <source>
        <dbReference type="EMBL" id="CAG7687328.1"/>
    </source>
</evidence>
<organism evidence="1 2">
    <name type="scientific">Allacma fusca</name>
    <dbReference type="NCBI Taxonomy" id="39272"/>
    <lineage>
        <taxon>Eukaryota</taxon>
        <taxon>Metazoa</taxon>
        <taxon>Ecdysozoa</taxon>
        <taxon>Arthropoda</taxon>
        <taxon>Hexapoda</taxon>
        <taxon>Collembola</taxon>
        <taxon>Symphypleona</taxon>
        <taxon>Sminthuridae</taxon>
        <taxon>Allacma</taxon>
    </lineage>
</organism>
<comment type="caution">
    <text evidence="1">The sequence shown here is derived from an EMBL/GenBank/DDBJ whole genome shotgun (WGS) entry which is preliminary data.</text>
</comment>
<dbReference type="Proteomes" id="UP000708208">
    <property type="component" value="Unassembled WGS sequence"/>
</dbReference>
<feature type="non-terminal residue" evidence="1">
    <location>
        <position position="1"/>
    </location>
</feature>
<proteinExistence type="predicted"/>